<gene>
    <name evidence="12" type="primary">modC</name>
    <name evidence="12" type="ORF">GCM10008090_12470</name>
</gene>
<dbReference type="InterPro" id="IPR050334">
    <property type="entry name" value="Molybdenum_import_ModC"/>
</dbReference>
<dbReference type="InterPro" id="IPR027417">
    <property type="entry name" value="P-loop_NTPase"/>
</dbReference>
<dbReference type="InterPro" id="IPR011868">
    <property type="entry name" value="ModC_ABC_ATP-bd"/>
</dbReference>
<dbReference type="PANTHER" id="PTHR43514">
    <property type="entry name" value="ABC TRANSPORTER I FAMILY MEMBER 10"/>
    <property type="match status" value="1"/>
</dbReference>
<keyword evidence="8" id="KW-0472">Membrane</keyword>
<evidence type="ECO:0000256" key="5">
    <source>
        <dbReference type="ARBA" id="ARBA00022741"/>
    </source>
</evidence>
<keyword evidence="6 12" id="KW-0067">ATP-binding</keyword>
<dbReference type="SUPFAM" id="SSF50331">
    <property type="entry name" value="MOP-like"/>
    <property type="match status" value="1"/>
</dbReference>
<dbReference type="InterPro" id="IPR003593">
    <property type="entry name" value="AAA+_ATPase"/>
</dbReference>
<keyword evidence="7" id="KW-1278">Translocase</keyword>
<dbReference type="GO" id="GO:0016887">
    <property type="term" value="F:ATP hydrolysis activity"/>
    <property type="evidence" value="ECO:0007669"/>
    <property type="project" value="InterPro"/>
</dbReference>
<dbReference type="GO" id="GO:0140359">
    <property type="term" value="F:ABC-type transporter activity"/>
    <property type="evidence" value="ECO:0007669"/>
    <property type="project" value="InterPro"/>
</dbReference>
<keyword evidence="3 9" id="KW-0500">Molybdenum</keyword>
<dbReference type="InterPro" id="IPR003439">
    <property type="entry name" value="ABC_transporter-like_ATP-bd"/>
</dbReference>
<keyword evidence="5" id="KW-0547">Nucleotide-binding</keyword>
<name>A0A918VJQ9_9GAMM</name>
<evidence type="ECO:0000313" key="12">
    <source>
        <dbReference type="EMBL" id="GHA04585.1"/>
    </source>
</evidence>
<dbReference type="PANTHER" id="PTHR43514:SF10">
    <property type="entry name" value="MOLYBDENUM IMPORT ATP-BINDING PROTEIN MODC 2"/>
    <property type="match status" value="1"/>
</dbReference>
<evidence type="ECO:0000256" key="8">
    <source>
        <dbReference type="ARBA" id="ARBA00023136"/>
    </source>
</evidence>
<dbReference type="PROSITE" id="PS00211">
    <property type="entry name" value="ABC_TRANSPORTER_1"/>
    <property type="match status" value="1"/>
</dbReference>
<dbReference type="Pfam" id="PF00005">
    <property type="entry name" value="ABC_tran"/>
    <property type="match status" value="1"/>
</dbReference>
<evidence type="ECO:0000256" key="4">
    <source>
        <dbReference type="ARBA" id="ARBA00022519"/>
    </source>
</evidence>
<dbReference type="PROSITE" id="PS50893">
    <property type="entry name" value="ABC_TRANSPORTER_2"/>
    <property type="match status" value="1"/>
</dbReference>
<dbReference type="InterPro" id="IPR017871">
    <property type="entry name" value="ABC_transporter-like_CS"/>
</dbReference>
<keyword evidence="1" id="KW-0813">Transport</keyword>
<evidence type="ECO:0000256" key="1">
    <source>
        <dbReference type="ARBA" id="ARBA00022448"/>
    </source>
</evidence>
<dbReference type="PROSITE" id="PS51866">
    <property type="entry name" value="MOP"/>
    <property type="match status" value="1"/>
</dbReference>
<dbReference type="RefSeq" id="WP_189399180.1">
    <property type="nucleotide sequence ID" value="NZ_BMXA01000002.1"/>
</dbReference>
<dbReference type="GO" id="GO:0016020">
    <property type="term" value="C:membrane"/>
    <property type="evidence" value="ECO:0007669"/>
    <property type="project" value="InterPro"/>
</dbReference>
<dbReference type="Pfam" id="PF03459">
    <property type="entry name" value="TOBE"/>
    <property type="match status" value="1"/>
</dbReference>
<proteinExistence type="predicted"/>
<protein>
    <submittedName>
        <fullName evidence="12">Molybdenum import ATP-binding protein ModC</fullName>
    </submittedName>
</protein>
<dbReference type="SMART" id="SM00382">
    <property type="entry name" value="AAA"/>
    <property type="match status" value="1"/>
</dbReference>
<dbReference type="GO" id="GO:0015098">
    <property type="term" value="F:molybdate ion transmembrane transporter activity"/>
    <property type="evidence" value="ECO:0007669"/>
    <property type="project" value="InterPro"/>
</dbReference>
<evidence type="ECO:0000256" key="9">
    <source>
        <dbReference type="PROSITE-ProRule" id="PRU01213"/>
    </source>
</evidence>
<dbReference type="Proteomes" id="UP000614811">
    <property type="component" value="Unassembled WGS sequence"/>
</dbReference>
<comment type="caution">
    <text evidence="12">The sequence shown here is derived from an EMBL/GenBank/DDBJ whole genome shotgun (WGS) entry which is preliminary data.</text>
</comment>
<keyword evidence="13" id="KW-1185">Reference proteome</keyword>
<dbReference type="NCBIfam" id="TIGR02142">
    <property type="entry name" value="modC_ABC"/>
    <property type="match status" value="1"/>
</dbReference>
<evidence type="ECO:0000256" key="7">
    <source>
        <dbReference type="ARBA" id="ARBA00022967"/>
    </source>
</evidence>
<sequence>MSLELKLDMHRGDFALQLELSLAASGVNAFYGPSGCGKTSVLRTIAGLDRASANRVRFQSTIWQGADTFVPAHRRGALLVSQHSDLFPHLNVRGNLKFAASRASRPSARFALNDVVAHLGLESLLDRPITNLSGGERQRVAIARALCGVPDILLMDEPLAALDQAAKQTLLPYLEQLSRHFDVPIVYVTHSLDEIAQLADYLVVMARGAIAYHGDTAAMLTRLDTPLAQAESAESVVQACVIAHDNAFGLSYLDSPIGRVSLLQRALPVGAEVRLRIAARDVSITLEQQTGSSILNVFPAVVDSMVALSPALTLVRVLAGENPATAVPVVARITSLSASRLALQPGKSVFIQAKSVALF</sequence>
<dbReference type="GO" id="GO:0005524">
    <property type="term" value="F:ATP binding"/>
    <property type="evidence" value="ECO:0007669"/>
    <property type="project" value="UniProtKB-KW"/>
</dbReference>
<reference evidence="12" key="1">
    <citation type="journal article" date="2014" name="Int. J. Syst. Evol. Microbiol.">
        <title>Complete genome sequence of Corynebacterium casei LMG S-19264T (=DSM 44701T), isolated from a smear-ripened cheese.</title>
        <authorList>
            <consortium name="US DOE Joint Genome Institute (JGI-PGF)"/>
            <person name="Walter F."/>
            <person name="Albersmeier A."/>
            <person name="Kalinowski J."/>
            <person name="Ruckert C."/>
        </authorList>
    </citation>
    <scope>NUCLEOTIDE SEQUENCE</scope>
    <source>
        <strain evidence="12">KCTC 12711</strain>
    </source>
</reference>
<keyword evidence="2" id="KW-1003">Cell membrane</keyword>
<dbReference type="InterPro" id="IPR008995">
    <property type="entry name" value="Mo/tungstate-bd_C_term_dom"/>
</dbReference>
<dbReference type="Gene3D" id="3.40.50.300">
    <property type="entry name" value="P-loop containing nucleotide triphosphate hydrolases"/>
    <property type="match status" value="1"/>
</dbReference>
<dbReference type="InterPro" id="IPR005116">
    <property type="entry name" value="Transp-assoc_OB_typ1"/>
</dbReference>
<dbReference type="EMBL" id="BMXA01000002">
    <property type="protein sequence ID" value="GHA04585.1"/>
    <property type="molecule type" value="Genomic_DNA"/>
</dbReference>
<organism evidence="12 13">
    <name type="scientific">Arenicella chitinivorans</name>
    <dbReference type="NCBI Taxonomy" id="1329800"/>
    <lineage>
        <taxon>Bacteria</taxon>
        <taxon>Pseudomonadati</taxon>
        <taxon>Pseudomonadota</taxon>
        <taxon>Gammaproteobacteria</taxon>
        <taxon>Arenicellales</taxon>
        <taxon>Arenicellaceae</taxon>
        <taxon>Arenicella</taxon>
    </lineage>
</organism>
<dbReference type="Gene3D" id="2.40.50.100">
    <property type="match status" value="1"/>
</dbReference>
<dbReference type="InterPro" id="IPR004606">
    <property type="entry name" value="Mop_domain"/>
</dbReference>
<evidence type="ECO:0000259" key="10">
    <source>
        <dbReference type="PROSITE" id="PS50893"/>
    </source>
</evidence>
<evidence type="ECO:0000256" key="2">
    <source>
        <dbReference type="ARBA" id="ARBA00022475"/>
    </source>
</evidence>
<evidence type="ECO:0000256" key="6">
    <source>
        <dbReference type="ARBA" id="ARBA00022840"/>
    </source>
</evidence>
<dbReference type="SUPFAM" id="SSF52540">
    <property type="entry name" value="P-loop containing nucleoside triphosphate hydrolases"/>
    <property type="match status" value="1"/>
</dbReference>
<keyword evidence="4" id="KW-0997">Cell inner membrane</keyword>
<evidence type="ECO:0000256" key="3">
    <source>
        <dbReference type="ARBA" id="ARBA00022505"/>
    </source>
</evidence>
<feature type="domain" description="Mop" evidence="11">
    <location>
        <begin position="291"/>
        <end position="359"/>
    </location>
</feature>
<evidence type="ECO:0000259" key="11">
    <source>
        <dbReference type="PROSITE" id="PS51866"/>
    </source>
</evidence>
<evidence type="ECO:0000313" key="13">
    <source>
        <dbReference type="Proteomes" id="UP000614811"/>
    </source>
</evidence>
<reference evidence="12" key="2">
    <citation type="submission" date="2020-09" db="EMBL/GenBank/DDBJ databases">
        <authorList>
            <person name="Sun Q."/>
            <person name="Kim S."/>
        </authorList>
    </citation>
    <scope>NUCLEOTIDE SEQUENCE</scope>
    <source>
        <strain evidence="12">KCTC 12711</strain>
    </source>
</reference>
<feature type="domain" description="ABC transporter" evidence="10">
    <location>
        <begin position="1"/>
        <end position="232"/>
    </location>
</feature>
<accession>A0A918VJQ9</accession>
<dbReference type="AlphaFoldDB" id="A0A918VJQ9"/>